<comment type="caution">
    <text evidence="10">The sequence shown here is derived from an EMBL/GenBank/DDBJ whole genome shotgun (WGS) entry which is preliminary data.</text>
</comment>
<feature type="domain" description="Peptidase C1A papain C-terminal" evidence="8">
    <location>
        <begin position="136"/>
        <end position="351"/>
    </location>
</feature>
<feature type="domain" description="Cathepsin propeptide inhibitor" evidence="9">
    <location>
        <begin position="47"/>
        <end position="105"/>
    </location>
</feature>
<keyword evidence="2" id="KW-0645">Protease</keyword>
<dbReference type="InterPro" id="IPR013128">
    <property type="entry name" value="Peptidase_C1A"/>
</dbReference>
<dbReference type="OrthoDB" id="1572535at2759"/>
<organism evidence="10 11">
    <name type="scientific">Colocasia esculenta</name>
    <name type="common">Wild taro</name>
    <name type="synonym">Arum esculentum</name>
    <dbReference type="NCBI Taxonomy" id="4460"/>
    <lineage>
        <taxon>Eukaryota</taxon>
        <taxon>Viridiplantae</taxon>
        <taxon>Streptophyta</taxon>
        <taxon>Embryophyta</taxon>
        <taxon>Tracheophyta</taxon>
        <taxon>Spermatophyta</taxon>
        <taxon>Magnoliopsida</taxon>
        <taxon>Liliopsida</taxon>
        <taxon>Araceae</taxon>
        <taxon>Aroideae</taxon>
        <taxon>Colocasieae</taxon>
        <taxon>Colocasia</taxon>
    </lineage>
</organism>
<dbReference type="FunFam" id="3.90.70.10:FF:000067">
    <property type="entry name" value="Senescence-specific cysteine protease"/>
    <property type="match status" value="1"/>
</dbReference>
<sequence length="352" mass="38188">MASFTCCGQCLWVGTLLLCLMASYAASRHLTPADVVPGEDMSMEERHKQWIARHGRTYKDEAEKMHRLALFRRNVEYVESFNRDGGGRGYKLTVNQFADLSEEEFTTSNYGLRSLADVTAPTGAFSYSNNISDQDLPSYKDWREEGAVTEVKNQRSCGCCWAFAAVAATEGITQIQTGKLISLSEQQLVDCDTATGNQGCDGGLAARAFLYIESNGLTTEDEYPYQAEASGRCALASSAAATITGHEIVTPNNEQALLSAVAQQPVAVRIAAGSQDFHLYGGGVFTGGCGSQTNHAVTIVGYGTAADGIKYWIAKNSWGTDWGEDGYMRIQRDSEDERGICLLATYPSYPVA</sequence>
<dbReference type="PRINTS" id="PR00705">
    <property type="entry name" value="PAPAIN"/>
</dbReference>
<dbReference type="PROSITE" id="PS00639">
    <property type="entry name" value="THIOL_PROTEASE_HIS"/>
    <property type="match status" value="1"/>
</dbReference>
<gene>
    <name evidence="10" type="ORF">Taro_015320</name>
</gene>
<dbReference type="Pfam" id="PF08246">
    <property type="entry name" value="Inhibitor_I29"/>
    <property type="match status" value="1"/>
</dbReference>
<dbReference type="InterPro" id="IPR039417">
    <property type="entry name" value="Peptidase_C1A_papain-like"/>
</dbReference>
<keyword evidence="11" id="KW-1185">Reference proteome</keyword>
<dbReference type="SMART" id="SM00848">
    <property type="entry name" value="Inhibitor_I29"/>
    <property type="match status" value="1"/>
</dbReference>
<dbReference type="PROSITE" id="PS00139">
    <property type="entry name" value="THIOL_PROTEASE_CYS"/>
    <property type="match status" value="1"/>
</dbReference>
<evidence type="ECO:0000256" key="5">
    <source>
        <dbReference type="ARBA" id="ARBA00022807"/>
    </source>
</evidence>
<dbReference type="SMART" id="SM00645">
    <property type="entry name" value="Pept_C1"/>
    <property type="match status" value="1"/>
</dbReference>
<feature type="signal peptide" evidence="7">
    <location>
        <begin position="1"/>
        <end position="25"/>
    </location>
</feature>
<dbReference type="PROSITE" id="PS00640">
    <property type="entry name" value="THIOL_PROTEASE_ASN"/>
    <property type="match status" value="1"/>
</dbReference>
<dbReference type="SMR" id="A0A843ULU3"/>
<keyword evidence="3 7" id="KW-0732">Signal</keyword>
<protein>
    <submittedName>
        <fullName evidence="10">Uncharacterized protein</fullName>
    </submittedName>
</protein>
<evidence type="ECO:0000256" key="7">
    <source>
        <dbReference type="SAM" id="SignalP"/>
    </source>
</evidence>
<dbReference type="InterPro" id="IPR025660">
    <property type="entry name" value="Pept_his_AS"/>
</dbReference>
<evidence type="ECO:0000256" key="6">
    <source>
        <dbReference type="ARBA" id="ARBA00023157"/>
    </source>
</evidence>
<proteinExistence type="inferred from homology"/>
<dbReference type="CDD" id="cd02248">
    <property type="entry name" value="Peptidase_C1A"/>
    <property type="match status" value="1"/>
</dbReference>
<keyword evidence="6" id="KW-1015">Disulfide bond</keyword>
<dbReference type="InterPro" id="IPR038765">
    <property type="entry name" value="Papain-like_cys_pep_sf"/>
</dbReference>
<dbReference type="GO" id="GO:0008234">
    <property type="term" value="F:cysteine-type peptidase activity"/>
    <property type="evidence" value="ECO:0007669"/>
    <property type="project" value="UniProtKB-KW"/>
</dbReference>
<dbReference type="SUPFAM" id="SSF54001">
    <property type="entry name" value="Cysteine proteinases"/>
    <property type="match status" value="1"/>
</dbReference>
<dbReference type="Gene3D" id="3.90.70.10">
    <property type="entry name" value="Cysteine proteinases"/>
    <property type="match status" value="1"/>
</dbReference>
<dbReference type="InterPro" id="IPR013201">
    <property type="entry name" value="Prot_inhib_I29"/>
</dbReference>
<dbReference type="EMBL" id="NMUH01000656">
    <property type="protein sequence ID" value="MQL82844.1"/>
    <property type="molecule type" value="Genomic_DNA"/>
</dbReference>
<keyword evidence="4" id="KW-0378">Hydrolase</keyword>
<evidence type="ECO:0000256" key="4">
    <source>
        <dbReference type="ARBA" id="ARBA00022801"/>
    </source>
</evidence>
<evidence type="ECO:0000256" key="2">
    <source>
        <dbReference type="ARBA" id="ARBA00022670"/>
    </source>
</evidence>
<keyword evidence="5" id="KW-0788">Thiol protease</keyword>
<dbReference type="GO" id="GO:0006508">
    <property type="term" value="P:proteolysis"/>
    <property type="evidence" value="ECO:0007669"/>
    <property type="project" value="UniProtKB-KW"/>
</dbReference>
<comment type="similarity">
    <text evidence="1">Belongs to the peptidase C1 family.</text>
</comment>
<accession>A0A843ULU3</accession>
<evidence type="ECO:0000259" key="8">
    <source>
        <dbReference type="SMART" id="SM00645"/>
    </source>
</evidence>
<evidence type="ECO:0000256" key="1">
    <source>
        <dbReference type="ARBA" id="ARBA00008455"/>
    </source>
</evidence>
<dbReference type="InterPro" id="IPR025661">
    <property type="entry name" value="Pept_asp_AS"/>
</dbReference>
<dbReference type="PANTHER" id="PTHR12411">
    <property type="entry name" value="CYSTEINE PROTEASE FAMILY C1-RELATED"/>
    <property type="match status" value="1"/>
</dbReference>
<dbReference type="AlphaFoldDB" id="A0A843ULU3"/>
<evidence type="ECO:0000313" key="10">
    <source>
        <dbReference type="EMBL" id="MQL82844.1"/>
    </source>
</evidence>
<evidence type="ECO:0000313" key="11">
    <source>
        <dbReference type="Proteomes" id="UP000652761"/>
    </source>
</evidence>
<evidence type="ECO:0000259" key="9">
    <source>
        <dbReference type="SMART" id="SM00848"/>
    </source>
</evidence>
<dbReference type="InterPro" id="IPR000668">
    <property type="entry name" value="Peptidase_C1A_C"/>
</dbReference>
<evidence type="ECO:0000256" key="3">
    <source>
        <dbReference type="ARBA" id="ARBA00022729"/>
    </source>
</evidence>
<dbReference type="Pfam" id="PF00112">
    <property type="entry name" value="Peptidase_C1"/>
    <property type="match status" value="1"/>
</dbReference>
<feature type="chain" id="PRO_5032867862" evidence="7">
    <location>
        <begin position="26"/>
        <end position="352"/>
    </location>
</feature>
<dbReference type="Proteomes" id="UP000652761">
    <property type="component" value="Unassembled WGS sequence"/>
</dbReference>
<dbReference type="InterPro" id="IPR000169">
    <property type="entry name" value="Pept_cys_AS"/>
</dbReference>
<reference evidence="10" key="1">
    <citation type="submission" date="2017-07" db="EMBL/GenBank/DDBJ databases">
        <title>Taro Niue Genome Assembly and Annotation.</title>
        <authorList>
            <person name="Atibalentja N."/>
            <person name="Keating K."/>
            <person name="Fields C.J."/>
        </authorList>
    </citation>
    <scope>NUCLEOTIDE SEQUENCE</scope>
    <source>
        <strain evidence="10">Niue_2</strain>
        <tissue evidence="10">Leaf</tissue>
    </source>
</reference>
<name>A0A843ULU3_COLES</name>